<dbReference type="InterPro" id="IPR001356">
    <property type="entry name" value="HD"/>
</dbReference>
<evidence type="ECO:0000259" key="7">
    <source>
        <dbReference type="PROSITE" id="PS50071"/>
    </source>
</evidence>
<dbReference type="PROSITE" id="PS00027">
    <property type="entry name" value="HOMEOBOX_1"/>
    <property type="match status" value="1"/>
</dbReference>
<evidence type="ECO:0000256" key="2">
    <source>
        <dbReference type="ARBA" id="ARBA00023155"/>
    </source>
</evidence>
<dbReference type="EMBL" id="JAKROA010000012">
    <property type="protein sequence ID" value="KAL5104525.1"/>
    <property type="molecule type" value="Genomic_DNA"/>
</dbReference>
<dbReference type="PRINTS" id="PR00024">
    <property type="entry name" value="HOMEOBOX"/>
</dbReference>
<dbReference type="CDD" id="cd00086">
    <property type="entry name" value="homeodomain"/>
    <property type="match status" value="1"/>
</dbReference>
<feature type="region of interest" description="Disordered" evidence="6">
    <location>
        <begin position="38"/>
        <end position="57"/>
    </location>
</feature>
<organism evidence="8 9">
    <name type="scientific">Taenia crassiceps</name>
    <dbReference type="NCBI Taxonomy" id="6207"/>
    <lineage>
        <taxon>Eukaryota</taxon>
        <taxon>Metazoa</taxon>
        <taxon>Spiralia</taxon>
        <taxon>Lophotrochozoa</taxon>
        <taxon>Platyhelminthes</taxon>
        <taxon>Cestoda</taxon>
        <taxon>Eucestoda</taxon>
        <taxon>Cyclophyllidea</taxon>
        <taxon>Taeniidae</taxon>
        <taxon>Taenia</taxon>
    </lineage>
</organism>
<sequence>MHSSSRTRPACNYPTLESHQVNHPTKCAFQPRYGNSASRSSVISGKSNPKDTTFTMKRPRSSYSNLQLVELEKEFHYSAYLTQQRRMELAEQLKLTEAQIKIWFQNRRMKQKKTFASSNLPVAAISSRRPTRLKSLRVVKVAREFVRADQISSFIAVEINSQGLANTAITHAKIPFGGENRRCA</sequence>
<dbReference type="PANTHER" id="PTHR45664">
    <property type="entry name" value="PROTEIN ZERKNUELLT 1-RELATED"/>
    <property type="match status" value="1"/>
</dbReference>
<name>A0ABR4Q4I9_9CEST</name>
<comment type="subcellular location">
    <subcellularLocation>
        <location evidence="4 5">Nucleus</location>
    </subcellularLocation>
</comment>
<dbReference type="Pfam" id="PF00046">
    <property type="entry name" value="Homeodomain"/>
    <property type="match status" value="1"/>
</dbReference>
<feature type="domain" description="Homeobox" evidence="7">
    <location>
        <begin position="54"/>
        <end position="114"/>
    </location>
</feature>
<evidence type="ECO:0000256" key="3">
    <source>
        <dbReference type="ARBA" id="ARBA00023242"/>
    </source>
</evidence>
<evidence type="ECO:0000256" key="5">
    <source>
        <dbReference type="RuleBase" id="RU000682"/>
    </source>
</evidence>
<dbReference type="Gene3D" id="1.10.10.60">
    <property type="entry name" value="Homeodomain-like"/>
    <property type="match status" value="1"/>
</dbReference>
<feature type="DNA-binding region" description="Homeobox" evidence="4">
    <location>
        <begin position="56"/>
        <end position="115"/>
    </location>
</feature>
<accession>A0ABR4Q4I9</accession>
<evidence type="ECO:0000313" key="8">
    <source>
        <dbReference type="EMBL" id="KAL5104525.1"/>
    </source>
</evidence>
<keyword evidence="9" id="KW-1185">Reference proteome</keyword>
<dbReference type="InterPro" id="IPR009057">
    <property type="entry name" value="Homeodomain-like_sf"/>
</dbReference>
<dbReference type="InterPro" id="IPR017970">
    <property type="entry name" value="Homeobox_CS"/>
</dbReference>
<keyword evidence="1 4" id="KW-0238">DNA-binding</keyword>
<evidence type="ECO:0000256" key="1">
    <source>
        <dbReference type="ARBA" id="ARBA00023125"/>
    </source>
</evidence>
<dbReference type="SUPFAM" id="SSF46689">
    <property type="entry name" value="Homeodomain-like"/>
    <property type="match status" value="1"/>
</dbReference>
<dbReference type="GO" id="GO:0003677">
    <property type="term" value="F:DNA binding"/>
    <property type="evidence" value="ECO:0007669"/>
    <property type="project" value="UniProtKB-KW"/>
</dbReference>
<dbReference type="InterPro" id="IPR020479">
    <property type="entry name" value="HD_metazoa"/>
</dbReference>
<dbReference type="PANTHER" id="PTHR45664:SF12">
    <property type="entry name" value="PANCREAS_DUODENUM HOMEOBOX PROTEIN 1"/>
    <property type="match status" value="1"/>
</dbReference>
<gene>
    <name evidence="8" type="ORF">TcWFU_008592</name>
</gene>
<reference evidence="8 9" key="1">
    <citation type="journal article" date="2022" name="Front. Cell. Infect. Microbiol.">
        <title>The Genomes of Two Strains of Taenia crassiceps the Animal Model for the Study of Human Cysticercosis.</title>
        <authorList>
            <person name="Bobes R.J."/>
            <person name="Estrada K."/>
            <person name="Rios-Valencia D.G."/>
            <person name="Calderon-Gallegos A."/>
            <person name="de la Torre P."/>
            <person name="Carrero J.C."/>
            <person name="Sanchez-Flores A."/>
            <person name="Laclette J.P."/>
        </authorList>
    </citation>
    <scope>NUCLEOTIDE SEQUENCE [LARGE SCALE GENOMIC DNA]</scope>
    <source>
        <strain evidence="8">WFUcys</strain>
    </source>
</reference>
<keyword evidence="3 4" id="KW-0539">Nucleus</keyword>
<dbReference type="PROSITE" id="PS50071">
    <property type="entry name" value="HOMEOBOX_2"/>
    <property type="match status" value="1"/>
</dbReference>
<proteinExistence type="predicted"/>
<protein>
    <submittedName>
        <fullName evidence="8">Homeobox protein Hox-C3a</fullName>
    </submittedName>
</protein>
<dbReference type="Proteomes" id="UP001651158">
    <property type="component" value="Unassembled WGS sequence"/>
</dbReference>
<evidence type="ECO:0000256" key="6">
    <source>
        <dbReference type="SAM" id="MobiDB-lite"/>
    </source>
</evidence>
<evidence type="ECO:0000256" key="4">
    <source>
        <dbReference type="PROSITE-ProRule" id="PRU00108"/>
    </source>
</evidence>
<dbReference type="SMART" id="SM00389">
    <property type="entry name" value="HOX"/>
    <property type="match status" value="1"/>
</dbReference>
<evidence type="ECO:0000313" key="9">
    <source>
        <dbReference type="Proteomes" id="UP001651158"/>
    </source>
</evidence>
<keyword evidence="2 4" id="KW-0371">Homeobox</keyword>
<comment type="caution">
    <text evidence="8">The sequence shown here is derived from an EMBL/GenBank/DDBJ whole genome shotgun (WGS) entry which is preliminary data.</text>
</comment>